<keyword evidence="2 4" id="KW-0328">Glycosyltransferase</keyword>
<dbReference type="InterPro" id="IPR035595">
    <property type="entry name" value="UDP_glycos_trans_CS"/>
</dbReference>
<evidence type="ECO:0000256" key="4">
    <source>
        <dbReference type="RuleBase" id="RU003718"/>
    </source>
</evidence>
<organism evidence="6 7">
    <name type="scientific">Vanilla planifolia</name>
    <name type="common">Vanilla</name>
    <dbReference type="NCBI Taxonomy" id="51239"/>
    <lineage>
        <taxon>Eukaryota</taxon>
        <taxon>Viridiplantae</taxon>
        <taxon>Streptophyta</taxon>
        <taxon>Embryophyta</taxon>
        <taxon>Tracheophyta</taxon>
        <taxon>Spermatophyta</taxon>
        <taxon>Magnoliopsida</taxon>
        <taxon>Liliopsida</taxon>
        <taxon>Asparagales</taxon>
        <taxon>Orchidaceae</taxon>
        <taxon>Vanilloideae</taxon>
        <taxon>Vanilleae</taxon>
        <taxon>Vanilla</taxon>
    </lineage>
</organism>
<comment type="caution">
    <text evidence="6">The sequence shown here is derived from an EMBL/GenBank/DDBJ whole genome shotgun (WGS) entry which is preliminary data.</text>
</comment>
<comment type="similarity">
    <text evidence="1 4">Belongs to the UDP-glycosyltransferase family.</text>
</comment>
<sequence length="430" mass="47229">MAERNQAAHVVLLPSPGVGHLIPFVELAKRLVIHHNLTATIITFSDFSTSKAQRSILSSLPFGVSYVSLPSVPIDDLLTEGNNASFRLSLIMPHYVPSIRHLLLNLHKTTPIAAYVIDLFGGDIVSIANDLCIPKYLFFTSNFFFLAFQHHSITLSGISEKLELPGCFPLGRDTLSLYLGEETSSLNAKLARTQEVVDGILVNSFETLEEGYSQLAKDRKIPVWLVGPLTRVGSGSDFKKDAIFTWLDQQPIGSVLFVSFGSGGTLSFEQTQELALGLEMSKQRFLWVLHPPFDADGKLVTTWVSQTHVLTHGAIGGFLSHCGWNSTLESIVCGVPMIAWPLYAEQPINAEMLVKGVKVALRPIVGEDGVMRKEAVANVVKELMEGEGGKEVRNRIRVMMKEAAKAMEQEGPSSKSLANIANLWKMTKLD</sequence>
<keyword evidence="3 4" id="KW-0808">Transferase</keyword>
<dbReference type="AlphaFoldDB" id="A0A835RN54"/>
<dbReference type="PANTHER" id="PTHR48046:SF1">
    <property type="entry name" value="GLYCOSYLTRANSFERASE-RELATED"/>
    <property type="match status" value="1"/>
</dbReference>
<evidence type="ECO:0000256" key="1">
    <source>
        <dbReference type="ARBA" id="ARBA00009995"/>
    </source>
</evidence>
<evidence type="ECO:0000313" key="6">
    <source>
        <dbReference type="EMBL" id="KAG0491280.1"/>
    </source>
</evidence>
<dbReference type="SUPFAM" id="SSF53756">
    <property type="entry name" value="UDP-Glycosyltransferase/glycogen phosphorylase"/>
    <property type="match status" value="1"/>
</dbReference>
<accession>A0A835RN54</accession>
<evidence type="ECO:0000256" key="5">
    <source>
        <dbReference type="RuleBase" id="RU362057"/>
    </source>
</evidence>
<dbReference type="EMBL" id="JADCNL010000002">
    <property type="protein sequence ID" value="KAG0491280.1"/>
    <property type="molecule type" value="Genomic_DNA"/>
</dbReference>
<dbReference type="InterPro" id="IPR002213">
    <property type="entry name" value="UDP_glucos_trans"/>
</dbReference>
<dbReference type="EC" id="2.4.1.-" evidence="5"/>
<dbReference type="GO" id="GO:0008194">
    <property type="term" value="F:UDP-glycosyltransferase activity"/>
    <property type="evidence" value="ECO:0007669"/>
    <property type="project" value="InterPro"/>
</dbReference>
<dbReference type="FunFam" id="3.40.50.2000:FF:000431">
    <property type="entry name" value="UDP-glycosyltransferase 90A1"/>
    <property type="match status" value="1"/>
</dbReference>
<gene>
    <name evidence="6" type="ORF">HPP92_004678</name>
</gene>
<name>A0A835RN54_VANPL</name>
<dbReference type="Gene3D" id="3.40.50.2000">
    <property type="entry name" value="Glycogen Phosphorylase B"/>
    <property type="match status" value="2"/>
</dbReference>
<proteinExistence type="inferred from homology"/>
<evidence type="ECO:0000313" key="7">
    <source>
        <dbReference type="Proteomes" id="UP000636800"/>
    </source>
</evidence>
<dbReference type="OrthoDB" id="4310724at2759"/>
<dbReference type="Proteomes" id="UP000636800">
    <property type="component" value="Chromosome 2"/>
</dbReference>
<dbReference type="Pfam" id="PF00201">
    <property type="entry name" value="UDPGT"/>
    <property type="match status" value="1"/>
</dbReference>
<dbReference type="PROSITE" id="PS00375">
    <property type="entry name" value="UDPGT"/>
    <property type="match status" value="1"/>
</dbReference>
<protein>
    <recommendedName>
        <fullName evidence="5">Glycosyltransferase</fullName>
        <ecNumber evidence="5">2.4.1.-</ecNumber>
    </recommendedName>
</protein>
<evidence type="ECO:0000256" key="3">
    <source>
        <dbReference type="ARBA" id="ARBA00022679"/>
    </source>
</evidence>
<evidence type="ECO:0000256" key="2">
    <source>
        <dbReference type="ARBA" id="ARBA00022676"/>
    </source>
</evidence>
<keyword evidence="7" id="KW-1185">Reference proteome</keyword>
<dbReference type="PANTHER" id="PTHR48046">
    <property type="entry name" value="UDP-GLYCOSYLTRANSFERASE 72E1"/>
    <property type="match status" value="1"/>
</dbReference>
<reference evidence="6 7" key="1">
    <citation type="journal article" date="2020" name="Nat. Food">
        <title>A phased Vanilla planifolia genome enables genetic improvement of flavour and production.</title>
        <authorList>
            <person name="Hasing T."/>
            <person name="Tang H."/>
            <person name="Brym M."/>
            <person name="Khazi F."/>
            <person name="Huang T."/>
            <person name="Chambers A.H."/>
        </authorList>
    </citation>
    <scope>NUCLEOTIDE SEQUENCE [LARGE SCALE GENOMIC DNA]</scope>
    <source>
        <tissue evidence="6">Leaf</tissue>
    </source>
</reference>
<dbReference type="CDD" id="cd03784">
    <property type="entry name" value="GT1_Gtf-like"/>
    <property type="match status" value="1"/>
</dbReference>